<evidence type="ECO:0000313" key="8">
    <source>
        <dbReference type="Proteomes" id="UP000010296"/>
    </source>
</evidence>
<evidence type="ECO:0000256" key="4">
    <source>
        <dbReference type="ARBA" id="ARBA00023239"/>
    </source>
</evidence>
<dbReference type="EMBL" id="AEPV01000071">
    <property type="protein sequence ID" value="EFU73253.1"/>
    <property type="molecule type" value="Genomic_DNA"/>
</dbReference>
<keyword evidence="7" id="KW-0808">Transferase</keyword>
<keyword evidence="4" id="KW-0456">Lyase</keyword>
<gene>
    <name evidence="7" type="primary">malY</name>
    <name evidence="7" type="ORF">HMPREF9088_1838</name>
</gene>
<proteinExistence type="inferred from homology"/>
<evidence type="ECO:0000256" key="2">
    <source>
        <dbReference type="ARBA" id="ARBA00012224"/>
    </source>
</evidence>
<dbReference type="HOGENOM" id="CLU_017584_15_0_9"/>
<dbReference type="GO" id="GO:0047804">
    <property type="term" value="F:cysteine-S-conjugate beta-lyase activity"/>
    <property type="evidence" value="ECO:0007669"/>
    <property type="project" value="UniProtKB-EC"/>
</dbReference>
<dbReference type="RefSeq" id="WP_007208851.1">
    <property type="nucleotide sequence ID" value="NZ_GL622241.1"/>
</dbReference>
<dbReference type="Proteomes" id="UP000010296">
    <property type="component" value="Unassembled WGS sequence"/>
</dbReference>
<comment type="caution">
    <text evidence="7">The sequence shown here is derived from an EMBL/GenBank/DDBJ whole genome shotgun (WGS) entry which is preliminary data.</text>
</comment>
<accession>E6LHJ8</accession>
<dbReference type="CDD" id="cd00609">
    <property type="entry name" value="AAT_like"/>
    <property type="match status" value="1"/>
</dbReference>
<evidence type="ECO:0000259" key="6">
    <source>
        <dbReference type="Pfam" id="PF00155"/>
    </source>
</evidence>
<reference evidence="7 8" key="1">
    <citation type="submission" date="2010-12" db="EMBL/GenBank/DDBJ databases">
        <authorList>
            <person name="Muzny D."/>
            <person name="Qin X."/>
            <person name="Deng J."/>
            <person name="Jiang H."/>
            <person name="Liu Y."/>
            <person name="Qu J."/>
            <person name="Song X.-Z."/>
            <person name="Zhang L."/>
            <person name="Thornton R."/>
            <person name="Coyle M."/>
            <person name="Francisco L."/>
            <person name="Jackson L."/>
            <person name="Javaid M."/>
            <person name="Korchina V."/>
            <person name="Kovar C."/>
            <person name="Mata R."/>
            <person name="Mathew T."/>
            <person name="Ngo R."/>
            <person name="Nguyen L."/>
            <person name="Nguyen N."/>
            <person name="Okwuonu G."/>
            <person name="Ongeri F."/>
            <person name="Pham C."/>
            <person name="Simmons D."/>
            <person name="Wilczek-Boney K."/>
            <person name="Hale W."/>
            <person name="Jakkamsetti A."/>
            <person name="Pham P."/>
            <person name="Ruth R."/>
            <person name="San Lucas F."/>
            <person name="Warren J."/>
            <person name="Zhang J."/>
            <person name="Zhao Z."/>
            <person name="Zhou C."/>
            <person name="Zhu D."/>
            <person name="Lee S."/>
            <person name="Bess C."/>
            <person name="Blankenburg K."/>
            <person name="Forbes L."/>
            <person name="Fu Q."/>
            <person name="Gubbala S."/>
            <person name="Hirani K."/>
            <person name="Jayaseelan J.C."/>
            <person name="Lara F."/>
            <person name="Munidasa M."/>
            <person name="Palculict T."/>
            <person name="Patil S."/>
            <person name="Pu L.-L."/>
            <person name="Saada N."/>
            <person name="Tang L."/>
            <person name="Weissenberger G."/>
            <person name="Zhu Y."/>
            <person name="Hemphill L."/>
            <person name="Shang Y."/>
            <person name="Youmans B."/>
            <person name="Ayvaz T."/>
            <person name="Ross M."/>
            <person name="Santibanez J."/>
            <person name="Aqrawi P."/>
            <person name="Gross S."/>
            <person name="Joshi V."/>
            <person name="Fowler G."/>
            <person name="Nazareth L."/>
            <person name="Reid J."/>
            <person name="Worley K."/>
            <person name="Petrosino J."/>
            <person name="Highlander S."/>
            <person name="Gibbs R."/>
        </authorList>
    </citation>
    <scope>NUCLEOTIDE SEQUENCE [LARGE SCALE GENOMIC DNA]</scope>
    <source>
        <strain evidence="8">DSM 15952 / CCUG 50447 / LMG 22039 / TP 1.5</strain>
    </source>
</reference>
<dbReference type="SUPFAM" id="SSF53383">
    <property type="entry name" value="PLP-dependent transferases"/>
    <property type="match status" value="1"/>
</dbReference>
<dbReference type="Gene3D" id="3.40.640.10">
    <property type="entry name" value="Type I PLP-dependent aspartate aminotransferase-like (Major domain)"/>
    <property type="match status" value="1"/>
</dbReference>
<feature type="domain" description="Aminotransferase class I/classII large" evidence="6">
    <location>
        <begin position="44"/>
        <end position="383"/>
    </location>
</feature>
<name>E6LHJ8_ENTI1</name>
<dbReference type="Pfam" id="PF00155">
    <property type="entry name" value="Aminotran_1_2"/>
    <property type="match status" value="1"/>
</dbReference>
<dbReference type="PANTHER" id="PTHR43525:SF1">
    <property type="entry name" value="PROTEIN MALY"/>
    <property type="match status" value="1"/>
</dbReference>
<dbReference type="eggNOG" id="COG1168">
    <property type="taxonomic scope" value="Bacteria"/>
</dbReference>
<dbReference type="PANTHER" id="PTHR43525">
    <property type="entry name" value="PROTEIN MALY"/>
    <property type="match status" value="1"/>
</dbReference>
<evidence type="ECO:0000256" key="3">
    <source>
        <dbReference type="ARBA" id="ARBA00022898"/>
    </source>
</evidence>
<sequence length="389" mass="44591">MVNFNEAIQRRGTNSIKWDSIEKTYQKKDLLPLWIADMDFKAPLAVQEALAEFVSQGIYGYSFAPDSLYESIINWQKNRHNYELTKEETLFNSGVVPSIAAAIHAYSSVGDAILVNDPVYPPFSATVKDAKRTLVRSPLLKMNGQFEFDFDDLEKKMQTHTIKLFILCNPHNPGGRVWTRAELQKIGLLCKQYGVLIVSDEIHQDLILPSYTFHSFQTVDPSFADFSIVLAAPTKTFNLASIKNSMIFIKNKELRKTMLALQHEWRFDEINTFGYIATEAAYREGAEWLDDLLPFLAHQVQIVRDHFKEHLPQVEVMIPQGTYLMWLDFSAFELSDSQLQDILIEKAGVVLNYGYTFGPHGRQHIRLNIACQEEILKEGLTRLTNAFKE</sequence>
<evidence type="ECO:0000256" key="1">
    <source>
        <dbReference type="ARBA" id="ARBA00001933"/>
    </source>
</evidence>
<dbReference type="GO" id="GO:0008483">
    <property type="term" value="F:transaminase activity"/>
    <property type="evidence" value="ECO:0007669"/>
    <property type="project" value="UniProtKB-KW"/>
</dbReference>
<dbReference type="NCBIfam" id="TIGR04350">
    <property type="entry name" value="C_S_lyase_PatB"/>
    <property type="match status" value="1"/>
</dbReference>
<dbReference type="InterPro" id="IPR015421">
    <property type="entry name" value="PyrdxlP-dep_Trfase_major"/>
</dbReference>
<keyword evidence="8" id="KW-1185">Reference proteome</keyword>
<dbReference type="InterPro" id="IPR004839">
    <property type="entry name" value="Aminotransferase_I/II_large"/>
</dbReference>
<dbReference type="InterPro" id="IPR015422">
    <property type="entry name" value="PyrdxlP-dep_Trfase_small"/>
</dbReference>
<dbReference type="InterPro" id="IPR027619">
    <property type="entry name" value="C-S_lyase_PatB-like"/>
</dbReference>
<dbReference type="EC" id="4.4.1.13" evidence="2"/>
<evidence type="ECO:0000256" key="5">
    <source>
        <dbReference type="ARBA" id="ARBA00037974"/>
    </source>
</evidence>
<dbReference type="InterPro" id="IPR015424">
    <property type="entry name" value="PyrdxlP-dep_Trfase"/>
</dbReference>
<dbReference type="GO" id="GO:0030170">
    <property type="term" value="F:pyridoxal phosphate binding"/>
    <property type="evidence" value="ECO:0007669"/>
    <property type="project" value="InterPro"/>
</dbReference>
<dbReference type="STRING" id="888064.HMPREF9088_1838"/>
<keyword evidence="3" id="KW-0663">Pyridoxal phosphate</keyword>
<comment type="cofactor">
    <cofactor evidence="1">
        <name>pyridoxal 5'-phosphate</name>
        <dbReference type="ChEBI" id="CHEBI:597326"/>
    </cofactor>
</comment>
<comment type="similarity">
    <text evidence="5">Belongs to the class-II pyridoxal-phosphate-dependent aminotransferase family. MalY/PatB cystathionine beta-lyase subfamily.</text>
</comment>
<dbReference type="AlphaFoldDB" id="E6LHJ8"/>
<dbReference type="Gene3D" id="3.90.1150.10">
    <property type="entry name" value="Aspartate Aminotransferase, domain 1"/>
    <property type="match status" value="1"/>
</dbReference>
<dbReference type="PATRIC" id="fig|888064.11.peg.235"/>
<dbReference type="InterPro" id="IPR051798">
    <property type="entry name" value="Class-II_PLP-Dep_Aminotrans"/>
</dbReference>
<dbReference type="OrthoDB" id="9802872at2"/>
<keyword evidence="7" id="KW-0032">Aminotransferase</keyword>
<organism evidence="7 8">
    <name type="scientific">Enterococcus italicus (strain DSM 15952 / CCUG 50447 / LMG 22039 / TP 1.5)</name>
    <dbReference type="NCBI Taxonomy" id="888064"/>
    <lineage>
        <taxon>Bacteria</taxon>
        <taxon>Bacillati</taxon>
        <taxon>Bacillota</taxon>
        <taxon>Bacilli</taxon>
        <taxon>Lactobacillales</taxon>
        <taxon>Enterococcaceae</taxon>
        <taxon>Enterococcus</taxon>
    </lineage>
</organism>
<protein>
    <recommendedName>
        <fullName evidence="2">cysteine-S-conjugate beta-lyase</fullName>
        <ecNumber evidence="2">4.4.1.13</ecNumber>
    </recommendedName>
</protein>
<evidence type="ECO:0000313" key="7">
    <source>
        <dbReference type="EMBL" id="EFU73253.1"/>
    </source>
</evidence>